<evidence type="ECO:0000313" key="2">
    <source>
        <dbReference type="Proteomes" id="UP001497472"/>
    </source>
</evidence>
<reference evidence="1 2" key="1">
    <citation type="submission" date="2023-11" db="EMBL/GenBank/DDBJ databases">
        <authorList>
            <person name="Okamura Y."/>
        </authorList>
    </citation>
    <scope>NUCLEOTIDE SEQUENCE [LARGE SCALE GENOMIC DNA]</scope>
</reference>
<dbReference type="AlphaFoldDB" id="A0AAV1JEX9"/>
<comment type="caution">
    <text evidence="1">The sequence shown here is derived from an EMBL/GenBank/DDBJ whole genome shotgun (WGS) entry which is preliminary data.</text>
</comment>
<dbReference type="Proteomes" id="UP001497472">
    <property type="component" value="Unassembled WGS sequence"/>
</dbReference>
<keyword evidence="2" id="KW-1185">Reference proteome</keyword>
<protein>
    <submittedName>
        <fullName evidence="1">Uncharacterized protein</fullName>
    </submittedName>
</protein>
<accession>A0AAV1JEX9</accession>
<evidence type="ECO:0000313" key="1">
    <source>
        <dbReference type="EMBL" id="CAK1547871.1"/>
    </source>
</evidence>
<sequence>MQREFIAQCPPRINSVVKKGTNRCINLISAKLVSRGGGGAAPPVRGRGGKHLKLLLRSSSIDSAHKPLKQG</sequence>
<gene>
    <name evidence="1" type="ORF">LNINA_LOCUS7311</name>
</gene>
<dbReference type="EMBL" id="CAVLEF010000009">
    <property type="protein sequence ID" value="CAK1547871.1"/>
    <property type="molecule type" value="Genomic_DNA"/>
</dbReference>
<name>A0AAV1JEX9_9NEOP</name>
<proteinExistence type="predicted"/>
<organism evidence="1 2">
    <name type="scientific">Leptosia nina</name>
    <dbReference type="NCBI Taxonomy" id="320188"/>
    <lineage>
        <taxon>Eukaryota</taxon>
        <taxon>Metazoa</taxon>
        <taxon>Ecdysozoa</taxon>
        <taxon>Arthropoda</taxon>
        <taxon>Hexapoda</taxon>
        <taxon>Insecta</taxon>
        <taxon>Pterygota</taxon>
        <taxon>Neoptera</taxon>
        <taxon>Endopterygota</taxon>
        <taxon>Lepidoptera</taxon>
        <taxon>Glossata</taxon>
        <taxon>Ditrysia</taxon>
        <taxon>Papilionoidea</taxon>
        <taxon>Pieridae</taxon>
        <taxon>Pierinae</taxon>
        <taxon>Leptosia</taxon>
    </lineage>
</organism>